<dbReference type="SUPFAM" id="SSF51735">
    <property type="entry name" value="NAD(P)-binding Rossmann-fold domains"/>
    <property type="match status" value="1"/>
</dbReference>
<evidence type="ECO:0000256" key="2">
    <source>
        <dbReference type="ARBA" id="ARBA00022490"/>
    </source>
</evidence>
<keyword evidence="3 9" id="KW-0028">Amino-acid biosynthesis</keyword>
<dbReference type="PANTHER" id="PTHR20836:SF7">
    <property type="entry name" value="4-HYDROXY-TETRAHYDRODIPICOLINATE REDUCTASE"/>
    <property type="match status" value="1"/>
</dbReference>
<evidence type="ECO:0000256" key="6">
    <source>
        <dbReference type="ARBA" id="ARBA00023002"/>
    </source>
</evidence>
<dbReference type="GO" id="GO:0051287">
    <property type="term" value="F:NAD binding"/>
    <property type="evidence" value="ECO:0007669"/>
    <property type="project" value="UniProtKB-UniRule"/>
</dbReference>
<comment type="similarity">
    <text evidence="1 9">Belongs to the DapB family.</text>
</comment>
<comment type="caution">
    <text evidence="9">Was originally thought to be a dihydrodipicolinate reductase (DHDPR), catalyzing the conversion of dihydrodipicolinate to tetrahydrodipicolinate. However, it was shown in E.coli that the substrate of the enzymatic reaction is not dihydrodipicolinate (DHDP) but in fact (2S,4S)-4-hydroxy-2,3,4,5-tetrahydrodipicolinic acid (HTPA), the product released by the DapA-catalyzed reaction.</text>
</comment>
<keyword evidence="5 9" id="KW-0220">Diaminopimelate biosynthesis</keyword>
<dbReference type="NCBIfam" id="TIGR00036">
    <property type="entry name" value="dapB"/>
    <property type="match status" value="1"/>
</dbReference>
<sequence>MNALPLCFNVKMKGLIKMTNIVICGANGHMGRVIADVISGREDCKVIAGIDKFTTAYADFPIVASAGELTEKPDVIIDFSHPSTLDELLNYCLSNGTALVIGSTGYNEEQTAKIKKAAEQIPLFFTFNMSLGINLLADLAKRATKILGDQFDIEIVEKHHNQKLDAPSGTAIMLANAINEELDNRCSYTYDRHSVRAKRTKNEIGMHSIRGGTIVGEHEIIFAGRDEVVSLKHEAHSKSVFGVGAVNAAVFLSGKPAGLYAMGDMLKEA</sequence>
<evidence type="ECO:0000256" key="4">
    <source>
        <dbReference type="ARBA" id="ARBA00022857"/>
    </source>
</evidence>
<dbReference type="Gene3D" id="3.40.50.720">
    <property type="entry name" value="NAD(P)-binding Rossmann-like Domain"/>
    <property type="match status" value="1"/>
</dbReference>
<comment type="caution">
    <text evidence="13">The sequence shown here is derived from an EMBL/GenBank/DDBJ whole genome shotgun (WGS) entry which is preliminary data.</text>
</comment>
<feature type="active site" description="Proton donor" evidence="9">
    <location>
        <position position="163"/>
    </location>
</feature>
<feature type="binding site" evidence="9">
    <location>
        <position position="160"/>
    </location>
    <ligand>
        <name>(S)-2,3,4,5-tetrahydrodipicolinate</name>
        <dbReference type="ChEBI" id="CHEBI:16845"/>
    </ligand>
</feature>
<evidence type="ECO:0000256" key="7">
    <source>
        <dbReference type="ARBA" id="ARBA00023027"/>
    </source>
</evidence>
<protein>
    <recommendedName>
        <fullName evidence="9 10">4-hydroxy-tetrahydrodipicolinate reductase</fullName>
        <shortName evidence="9">HTPA reductase</shortName>
        <ecNumber evidence="9 10">1.17.1.8</ecNumber>
    </recommendedName>
</protein>
<keyword evidence="2 9" id="KW-0963">Cytoplasm</keyword>
<feature type="binding site" evidence="9">
    <location>
        <begin position="102"/>
        <end position="104"/>
    </location>
    <ligand>
        <name>NAD(+)</name>
        <dbReference type="ChEBI" id="CHEBI:57540"/>
    </ligand>
</feature>
<dbReference type="InterPro" id="IPR000846">
    <property type="entry name" value="DapB_N"/>
</dbReference>
<evidence type="ECO:0000256" key="5">
    <source>
        <dbReference type="ARBA" id="ARBA00022915"/>
    </source>
</evidence>
<evidence type="ECO:0000259" key="11">
    <source>
        <dbReference type="Pfam" id="PF01113"/>
    </source>
</evidence>
<keyword evidence="7 9" id="KW-0520">NAD</keyword>
<dbReference type="GO" id="GO:0008839">
    <property type="term" value="F:4-hydroxy-tetrahydrodipicolinate reductase"/>
    <property type="evidence" value="ECO:0007669"/>
    <property type="project" value="UniProtKB-UniRule"/>
</dbReference>
<dbReference type="InterPro" id="IPR022663">
    <property type="entry name" value="DapB_C"/>
</dbReference>
<dbReference type="GO" id="GO:0050661">
    <property type="term" value="F:NADP binding"/>
    <property type="evidence" value="ECO:0007669"/>
    <property type="project" value="UniProtKB-UniRule"/>
</dbReference>
<dbReference type="GO" id="GO:0019877">
    <property type="term" value="P:diaminopimelate biosynthetic process"/>
    <property type="evidence" value="ECO:0007669"/>
    <property type="project" value="UniProtKB-UniRule"/>
</dbReference>
<dbReference type="InterPro" id="IPR036291">
    <property type="entry name" value="NAD(P)-bd_dom_sf"/>
</dbReference>
<dbReference type="FunFam" id="3.30.360.10:FF:000009">
    <property type="entry name" value="4-hydroxy-tetrahydrodipicolinate reductase"/>
    <property type="match status" value="1"/>
</dbReference>
<dbReference type="UniPathway" id="UPA00034">
    <property type="reaction ID" value="UER00018"/>
</dbReference>
<dbReference type="GO" id="GO:0016726">
    <property type="term" value="F:oxidoreductase activity, acting on CH or CH2 groups, NAD or NADP as acceptor"/>
    <property type="evidence" value="ECO:0007669"/>
    <property type="project" value="UniProtKB-UniRule"/>
</dbReference>
<evidence type="ECO:0000313" key="14">
    <source>
        <dbReference type="Proteomes" id="UP000004259"/>
    </source>
</evidence>
<dbReference type="InterPro" id="IPR022664">
    <property type="entry name" value="DapB_N_CS"/>
</dbReference>
<evidence type="ECO:0000256" key="10">
    <source>
        <dbReference type="NCBIfam" id="TIGR00036"/>
    </source>
</evidence>
<dbReference type="Pfam" id="PF01113">
    <property type="entry name" value="DapB_N"/>
    <property type="match status" value="1"/>
</dbReference>
<dbReference type="eggNOG" id="COG0289">
    <property type="taxonomic scope" value="Bacteria"/>
</dbReference>
<feature type="binding site" evidence="9">
    <location>
        <begin position="25"/>
        <end position="30"/>
    </location>
    <ligand>
        <name>NAD(+)</name>
        <dbReference type="ChEBI" id="CHEBI:57540"/>
    </ligand>
</feature>
<evidence type="ECO:0000256" key="8">
    <source>
        <dbReference type="ARBA" id="ARBA00023154"/>
    </source>
</evidence>
<evidence type="ECO:0000313" key="13">
    <source>
        <dbReference type="EMBL" id="EGC04793.1"/>
    </source>
</evidence>
<reference evidence="13 14" key="1">
    <citation type="submission" date="2011-02" db="EMBL/GenBank/DDBJ databases">
        <authorList>
            <person name="Nelson K.E."/>
            <person name="Sutton G."/>
            <person name="Torralba M."/>
            <person name="Durkin S."/>
            <person name="Harkins D."/>
            <person name="Montgomery R."/>
            <person name="Ziemer C."/>
            <person name="Klaassens E."/>
            <person name="Ocuiv P."/>
            <person name="Morrison M."/>
        </authorList>
    </citation>
    <scope>NUCLEOTIDE SEQUENCE [LARGE SCALE GENOMIC DNA]</scope>
    <source>
        <strain evidence="13 14">8</strain>
    </source>
</reference>
<dbReference type="CDD" id="cd02274">
    <property type="entry name" value="DHDPR_N"/>
    <property type="match status" value="1"/>
</dbReference>
<comment type="function">
    <text evidence="9">Catalyzes the conversion of 4-hydroxy-tetrahydrodipicolinate (HTPA) to tetrahydrodipicolinate.</text>
</comment>
<keyword evidence="8 9" id="KW-0457">Lysine biosynthesis</keyword>
<keyword evidence="14" id="KW-1185">Reference proteome</keyword>
<dbReference type="SUPFAM" id="SSF55347">
    <property type="entry name" value="Glyceraldehyde-3-phosphate dehydrogenase-like, C-terminal domain"/>
    <property type="match status" value="1"/>
</dbReference>
<dbReference type="AlphaFoldDB" id="E9S7I9"/>
<feature type="domain" description="Dihydrodipicolinate reductase C-terminal" evidence="12">
    <location>
        <begin position="132"/>
        <end position="266"/>
    </location>
</feature>
<dbReference type="Pfam" id="PF05173">
    <property type="entry name" value="DapB_C"/>
    <property type="match status" value="1"/>
</dbReference>
<dbReference type="PANTHER" id="PTHR20836">
    <property type="entry name" value="DIHYDRODIPICOLINATE REDUCTASE"/>
    <property type="match status" value="1"/>
</dbReference>
<feature type="binding site" evidence="9">
    <location>
        <begin position="169"/>
        <end position="170"/>
    </location>
    <ligand>
        <name>(S)-2,3,4,5-tetrahydrodipicolinate</name>
        <dbReference type="ChEBI" id="CHEBI:16845"/>
    </ligand>
</feature>
<proteinExistence type="inferred from homology"/>
<dbReference type="PROSITE" id="PS01298">
    <property type="entry name" value="DAPB"/>
    <property type="match status" value="1"/>
</dbReference>
<dbReference type="GO" id="GO:0005829">
    <property type="term" value="C:cytosol"/>
    <property type="evidence" value="ECO:0007669"/>
    <property type="project" value="TreeGrafter"/>
</dbReference>
<comment type="catalytic activity">
    <reaction evidence="9">
        <text>(S)-2,3,4,5-tetrahydrodipicolinate + NADP(+) + H2O = (2S,4S)-4-hydroxy-2,3,4,5-tetrahydrodipicolinate + NADPH + H(+)</text>
        <dbReference type="Rhea" id="RHEA:35331"/>
        <dbReference type="ChEBI" id="CHEBI:15377"/>
        <dbReference type="ChEBI" id="CHEBI:15378"/>
        <dbReference type="ChEBI" id="CHEBI:16845"/>
        <dbReference type="ChEBI" id="CHEBI:57783"/>
        <dbReference type="ChEBI" id="CHEBI:58349"/>
        <dbReference type="ChEBI" id="CHEBI:67139"/>
        <dbReference type="EC" id="1.17.1.8"/>
    </reaction>
</comment>
<dbReference type="EC" id="1.17.1.8" evidence="9 10"/>
<evidence type="ECO:0000256" key="9">
    <source>
        <dbReference type="HAMAP-Rule" id="MF_00102"/>
    </source>
</evidence>
<dbReference type="HAMAP" id="MF_00102">
    <property type="entry name" value="DapB"/>
    <property type="match status" value="1"/>
</dbReference>
<evidence type="ECO:0000256" key="3">
    <source>
        <dbReference type="ARBA" id="ARBA00022605"/>
    </source>
</evidence>
<feature type="active site" description="Proton donor/acceptor" evidence="9">
    <location>
        <position position="159"/>
    </location>
</feature>
<dbReference type="InterPro" id="IPR023940">
    <property type="entry name" value="DHDPR_bac"/>
</dbReference>
<comment type="catalytic activity">
    <reaction evidence="9">
        <text>(S)-2,3,4,5-tetrahydrodipicolinate + NAD(+) + H2O = (2S,4S)-4-hydroxy-2,3,4,5-tetrahydrodipicolinate + NADH + H(+)</text>
        <dbReference type="Rhea" id="RHEA:35323"/>
        <dbReference type="ChEBI" id="CHEBI:15377"/>
        <dbReference type="ChEBI" id="CHEBI:15378"/>
        <dbReference type="ChEBI" id="CHEBI:16845"/>
        <dbReference type="ChEBI" id="CHEBI:57540"/>
        <dbReference type="ChEBI" id="CHEBI:57945"/>
        <dbReference type="ChEBI" id="CHEBI:67139"/>
        <dbReference type="EC" id="1.17.1.8"/>
    </reaction>
</comment>
<feature type="domain" description="Dihydrodipicolinate reductase N-terminal" evidence="11">
    <location>
        <begin position="20"/>
        <end position="129"/>
    </location>
</feature>
<organism evidence="13 14">
    <name type="scientific">Ruminococcus albus 8</name>
    <dbReference type="NCBI Taxonomy" id="246199"/>
    <lineage>
        <taxon>Bacteria</taxon>
        <taxon>Bacillati</taxon>
        <taxon>Bacillota</taxon>
        <taxon>Clostridia</taxon>
        <taxon>Eubacteriales</taxon>
        <taxon>Oscillospiraceae</taxon>
        <taxon>Ruminococcus</taxon>
    </lineage>
</organism>
<keyword evidence="6 9" id="KW-0560">Oxidoreductase</keyword>
<dbReference type="EMBL" id="ADKM02000008">
    <property type="protein sequence ID" value="EGC04793.1"/>
    <property type="molecule type" value="Genomic_DNA"/>
</dbReference>
<accession>E9S7I9</accession>
<dbReference type="STRING" id="246199.CUS_6201"/>
<keyword evidence="4 9" id="KW-0521">NADP</keyword>
<name>E9S7I9_RUMAL</name>
<evidence type="ECO:0000256" key="1">
    <source>
        <dbReference type="ARBA" id="ARBA00006642"/>
    </source>
</evidence>
<dbReference type="Gene3D" id="3.30.360.10">
    <property type="entry name" value="Dihydrodipicolinate Reductase, domain 2"/>
    <property type="match status" value="1"/>
</dbReference>
<comment type="subcellular location">
    <subcellularLocation>
        <location evidence="9">Cytoplasm</location>
    </subcellularLocation>
</comment>
<dbReference type="PIRSF" id="PIRSF000161">
    <property type="entry name" value="DHPR"/>
    <property type="match status" value="1"/>
</dbReference>
<dbReference type="Proteomes" id="UP000004259">
    <property type="component" value="Unassembled WGS sequence"/>
</dbReference>
<feature type="binding site" evidence="9">
    <location>
        <position position="51"/>
    </location>
    <ligand>
        <name>NAD(+)</name>
        <dbReference type="ChEBI" id="CHEBI:57540"/>
    </ligand>
</feature>
<comment type="subunit">
    <text evidence="9">Homotetramer.</text>
</comment>
<feature type="binding site" evidence="9">
    <location>
        <position position="52"/>
    </location>
    <ligand>
        <name>NADP(+)</name>
        <dbReference type="ChEBI" id="CHEBI:58349"/>
    </ligand>
</feature>
<dbReference type="GO" id="GO:0009089">
    <property type="term" value="P:lysine biosynthetic process via diaminopimelate"/>
    <property type="evidence" value="ECO:0007669"/>
    <property type="project" value="UniProtKB-UniRule"/>
</dbReference>
<feature type="binding site" evidence="9">
    <location>
        <begin position="126"/>
        <end position="129"/>
    </location>
    <ligand>
        <name>NAD(+)</name>
        <dbReference type="ChEBI" id="CHEBI:57540"/>
    </ligand>
</feature>
<evidence type="ECO:0000259" key="12">
    <source>
        <dbReference type="Pfam" id="PF05173"/>
    </source>
</evidence>
<gene>
    <name evidence="9 13" type="primary">dapB</name>
    <name evidence="13" type="ORF">CUS_6201</name>
</gene>
<comment type="pathway">
    <text evidence="9">Amino-acid biosynthesis; L-lysine biosynthesis via DAP pathway; (S)-tetrahydrodipicolinate from L-aspartate: step 4/4.</text>
</comment>